<name>A0A811UV31_CERCA</name>
<proteinExistence type="predicted"/>
<evidence type="ECO:0000313" key="3">
    <source>
        <dbReference type="Proteomes" id="UP000606786"/>
    </source>
</evidence>
<keyword evidence="3" id="KW-1185">Reference proteome</keyword>
<dbReference type="AlphaFoldDB" id="A0A811UV31"/>
<comment type="caution">
    <text evidence="2">The sequence shown here is derived from an EMBL/GenBank/DDBJ whole genome shotgun (WGS) entry which is preliminary data.</text>
</comment>
<feature type="non-terminal residue" evidence="2">
    <location>
        <position position="1"/>
    </location>
</feature>
<feature type="compositionally biased region" description="Polar residues" evidence="1">
    <location>
        <begin position="57"/>
        <end position="68"/>
    </location>
</feature>
<feature type="region of interest" description="Disordered" evidence="1">
    <location>
        <begin position="57"/>
        <end position="128"/>
    </location>
</feature>
<dbReference type="Proteomes" id="UP000606786">
    <property type="component" value="Unassembled WGS sequence"/>
</dbReference>
<reference evidence="2" key="1">
    <citation type="submission" date="2020-11" db="EMBL/GenBank/DDBJ databases">
        <authorList>
            <person name="Whitehead M."/>
        </authorList>
    </citation>
    <scope>NUCLEOTIDE SEQUENCE</scope>
    <source>
        <strain evidence="2">EGII</strain>
    </source>
</reference>
<feature type="compositionally biased region" description="Low complexity" evidence="1">
    <location>
        <begin position="90"/>
        <end position="119"/>
    </location>
</feature>
<gene>
    <name evidence="2" type="ORF">CCAP1982_LOCUS10646</name>
</gene>
<feature type="compositionally biased region" description="Polar residues" evidence="1">
    <location>
        <begin position="75"/>
        <end position="89"/>
    </location>
</feature>
<protein>
    <submittedName>
        <fullName evidence="2">(Mediterranean fruit fly) hypothetical protein</fullName>
    </submittedName>
</protein>
<organism evidence="2 3">
    <name type="scientific">Ceratitis capitata</name>
    <name type="common">Mediterranean fruit fly</name>
    <name type="synonym">Tephritis capitata</name>
    <dbReference type="NCBI Taxonomy" id="7213"/>
    <lineage>
        <taxon>Eukaryota</taxon>
        <taxon>Metazoa</taxon>
        <taxon>Ecdysozoa</taxon>
        <taxon>Arthropoda</taxon>
        <taxon>Hexapoda</taxon>
        <taxon>Insecta</taxon>
        <taxon>Pterygota</taxon>
        <taxon>Neoptera</taxon>
        <taxon>Endopterygota</taxon>
        <taxon>Diptera</taxon>
        <taxon>Brachycera</taxon>
        <taxon>Muscomorpha</taxon>
        <taxon>Tephritoidea</taxon>
        <taxon>Tephritidae</taxon>
        <taxon>Ceratitis</taxon>
        <taxon>Ceratitis</taxon>
    </lineage>
</organism>
<evidence type="ECO:0000256" key="1">
    <source>
        <dbReference type="SAM" id="MobiDB-lite"/>
    </source>
</evidence>
<sequence>LRKKVPNLHNEKEIQIIKLHQTSTVKLQANIKQRHLSKNTTHATTVTIIIPCIQQHTPATRQQTSAKATSKAYARQSSNKQQTHNTIHLTTSSSPTPTTTNETTQLPEMMSESGSDSESTNVPKQNLKIFPDNISKGLRRQLKKSNTNKTMKLNEILVDVLGASLLDICLSPTLPHYYHIEFSKYFLN</sequence>
<evidence type="ECO:0000313" key="2">
    <source>
        <dbReference type="EMBL" id="CAD7002158.1"/>
    </source>
</evidence>
<dbReference type="EMBL" id="CAJHJT010000023">
    <property type="protein sequence ID" value="CAD7002158.1"/>
    <property type="molecule type" value="Genomic_DNA"/>
</dbReference>
<accession>A0A811UV31</accession>